<comment type="caution">
    <text evidence="1">The sequence shown here is derived from an EMBL/GenBank/DDBJ whole genome shotgun (WGS) entry which is preliminary data.</text>
</comment>
<evidence type="ECO:0000313" key="1">
    <source>
        <dbReference type="EMBL" id="KAK9275899.1"/>
    </source>
</evidence>
<name>A0AAP0RDL0_LIQFO</name>
<sequence length="91" mass="9777">MASSSDDISTLISHTASLCCDDVSLDLVSDNDSFDCATNLSLVGKLIADKVVNFHAIRAVVSKAWNIGDEPMITGELLTQGRGLSWVFTWS</sequence>
<evidence type="ECO:0000313" key="2">
    <source>
        <dbReference type="Proteomes" id="UP001415857"/>
    </source>
</evidence>
<accession>A0AAP0RDL0</accession>
<protein>
    <submittedName>
        <fullName evidence="1">Uncharacterized protein</fullName>
    </submittedName>
</protein>
<gene>
    <name evidence="1" type="ORF">L1049_023173</name>
</gene>
<keyword evidence="2" id="KW-1185">Reference proteome</keyword>
<dbReference type="AlphaFoldDB" id="A0AAP0RDL0"/>
<reference evidence="1 2" key="1">
    <citation type="journal article" date="2024" name="Plant J.">
        <title>Genome sequences and population genomics reveal climatic adaptation and genomic divergence between two closely related sweetgum species.</title>
        <authorList>
            <person name="Xu W.Q."/>
            <person name="Ren C.Q."/>
            <person name="Zhang X.Y."/>
            <person name="Comes H.P."/>
            <person name="Liu X.H."/>
            <person name="Li Y.G."/>
            <person name="Kettle C.J."/>
            <person name="Jalonen R."/>
            <person name="Gaisberger H."/>
            <person name="Ma Y.Z."/>
            <person name="Qiu Y.X."/>
        </authorList>
    </citation>
    <scope>NUCLEOTIDE SEQUENCE [LARGE SCALE GENOMIC DNA]</scope>
    <source>
        <strain evidence="1">Hangzhou</strain>
    </source>
</reference>
<dbReference type="Proteomes" id="UP001415857">
    <property type="component" value="Unassembled WGS sequence"/>
</dbReference>
<proteinExistence type="predicted"/>
<dbReference type="EMBL" id="JBBPBK010000011">
    <property type="protein sequence ID" value="KAK9275899.1"/>
    <property type="molecule type" value="Genomic_DNA"/>
</dbReference>
<organism evidence="1 2">
    <name type="scientific">Liquidambar formosana</name>
    <name type="common">Formosan gum</name>
    <dbReference type="NCBI Taxonomy" id="63359"/>
    <lineage>
        <taxon>Eukaryota</taxon>
        <taxon>Viridiplantae</taxon>
        <taxon>Streptophyta</taxon>
        <taxon>Embryophyta</taxon>
        <taxon>Tracheophyta</taxon>
        <taxon>Spermatophyta</taxon>
        <taxon>Magnoliopsida</taxon>
        <taxon>eudicotyledons</taxon>
        <taxon>Gunneridae</taxon>
        <taxon>Pentapetalae</taxon>
        <taxon>Saxifragales</taxon>
        <taxon>Altingiaceae</taxon>
        <taxon>Liquidambar</taxon>
    </lineage>
</organism>